<organism evidence="5 6">
    <name type="scientific">Halobellus ruber</name>
    <dbReference type="NCBI Taxonomy" id="2761102"/>
    <lineage>
        <taxon>Archaea</taxon>
        <taxon>Methanobacteriati</taxon>
        <taxon>Methanobacteriota</taxon>
        <taxon>Stenosarchaea group</taxon>
        <taxon>Halobacteria</taxon>
        <taxon>Halobacteriales</taxon>
        <taxon>Haloferacaceae</taxon>
        <taxon>Halobellus</taxon>
    </lineage>
</organism>
<keyword evidence="1 3" id="KW-0175">Coiled coil</keyword>
<dbReference type="InterPro" id="IPR027417">
    <property type="entry name" value="P-loop_NTPase"/>
</dbReference>
<dbReference type="InterPro" id="IPR017599">
    <property type="entry name" value="DNA_S_DndD"/>
</dbReference>
<dbReference type="InterPro" id="IPR038729">
    <property type="entry name" value="Rad50/SbcC_AAA"/>
</dbReference>
<evidence type="ECO:0000313" key="5">
    <source>
        <dbReference type="EMBL" id="MBB6645058.1"/>
    </source>
</evidence>
<dbReference type="EMBL" id="JACKXD010000001">
    <property type="protein sequence ID" value="MBB6645058.1"/>
    <property type="molecule type" value="Genomic_DNA"/>
</dbReference>
<dbReference type="PANTHER" id="PTHR32114">
    <property type="entry name" value="ABC TRANSPORTER ABCH.3"/>
    <property type="match status" value="1"/>
</dbReference>
<evidence type="ECO:0000256" key="3">
    <source>
        <dbReference type="SAM" id="Coils"/>
    </source>
</evidence>
<dbReference type="GO" id="GO:0006302">
    <property type="term" value="P:double-strand break repair"/>
    <property type="evidence" value="ECO:0007669"/>
    <property type="project" value="InterPro"/>
</dbReference>
<evidence type="ECO:0000256" key="1">
    <source>
        <dbReference type="ARBA" id="ARBA00023054"/>
    </source>
</evidence>
<evidence type="ECO:0000256" key="2">
    <source>
        <dbReference type="ARBA" id="ARBA00049666"/>
    </source>
</evidence>
<dbReference type="Gene3D" id="3.40.50.300">
    <property type="entry name" value="P-loop containing nucleotide triphosphate hydrolases"/>
    <property type="match status" value="2"/>
</dbReference>
<gene>
    <name evidence="5" type="primary">dndD</name>
    <name evidence="5" type="ORF">H5V44_01865</name>
</gene>
<feature type="domain" description="Rad50/SbcC-type AAA" evidence="4">
    <location>
        <begin position="5"/>
        <end position="253"/>
    </location>
</feature>
<dbReference type="Pfam" id="PF13476">
    <property type="entry name" value="AAA_23"/>
    <property type="match status" value="1"/>
</dbReference>
<feature type="coiled-coil region" evidence="3">
    <location>
        <begin position="396"/>
        <end position="515"/>
    </location>
</feature>
<sequence length="686" mass="78437">MKIKRLTLSDYGPYKGKNTFNLSTTPDEPIVLFGGENGAGKTTLFNAIQICLHGRSAFGGGVSKREYHNTIRSKLHESNGTTATEASIRLEFDYGSFGTTENYVVERHWRDRGKSIEESLTVLRNGSKLADLQEDQWADFLKELIPPGISQLFFFDGEKVQKLASAIEEGDDFEESLFSLLGLDLVDRLDADLSIYLSNKLDESGHDQLAEKIKSLRDDKEALEAEHEEVEKKLESKREELERVSEEIDQKETALAQEGGSFAEKRSGLKDRRKELDTEIETVEEQIQELARGAYPFALAPELCRAVVEQLEEEKEAETEAAAQARVVAELDDLADEDDVWSDLDIPEDASADVLQRIQSTLSDRFADTAPSEPRLSADFSDRERTQMFRVVDTALEDVPERMQELANRLEQLTRERQQVQQNIQRAPDQSVISPILEEINELNEKRGRLQKEIDDCIDRLGTLDTKIERIENDLEKQHEKQEELEDVSERAELAEETRQVVQEYRAELVSEKLKQLESVLTDRYIRLTNKNEFYDDVVIDRENLTIEVETIHGDRKEQSQLSAGERQIFATALLWALAEISDRPLPFIIDTPLGRLDKNHRSNLVTRFFPDAAHQVFLFSTDTEITEEYYDLLQEDIAHEYLLEQDSNTGETHISPGYFWSQPADTPDTDVTHVEQQSQLPFNND</sequence>
<evidence type="ECO:0000259" key="4">
    <source>
        <dbReference type="Pfam" id="PF13476"/>
    </source>
</evidence>
<dbReference type="Proteomes" id="UP000546257">
    <property type="component" value="Unassembled WGS sequence"/>
</dbReference>
<dbReference type="GO" id="GO:0016887">
    <property type="term" value="F:ATP hydrolysis activity"/>
    <property type="evidence" value="ECO:0007669"/>
    <property type="project" value="InterPro"/>
</dbReference>
<proteinExistence type="inferred from homology"/>
<name>A0A7J9SE99_9EURY</name>
<dbReference type="NCBIfam" id="TIGR03185">
    <property type="entry name" value="DNA_S_dndD"/>
    <property type="match status" value="1"/>
</dbReference>
<protein>
    <submittedName>
        <fullName evidence="5">DNA sulfur modification protein DndD</fullName>
    </submittedName>
</protein>
<feature type="coiled-coil region" evidence="3">
    <location>
        <begin position="206"/>
        <end position="328"/>
    </location>
</feature>
<dbReference type="RefSeq" id="WP_185191436.1">
    <property type="nucleotide sequence ID" value="NZ_JACKXD010000001.1"/>
</dbReference>
<dbReference type="AlphaFoldDB" id="A0A7J9SE99"/>
<dbReference type="SUPFAM" id="SSF52540">
    <property type="entry name" value="P-loop containing nucleoside triphosphate hydrolases"/>
    <property type="match status" value="2"/>
</dbReference>
<dbReference type="PANTHER" id="PTHR32114:SF2">
    <property type="entry name" value="ABC TRANSPORTER ABCH.3"/>
    <property type="match status" value="1"/>
</dbReference>
<reference evidence="5 6" key="1">
    <citation type="submission" date="2020-08" db="EMBL/GenBank/DDBJ databases">
        <authorList>
            <person name="Seo M.-J."/>
        </authorList>
    </citation>
    <scope>NUCLEOTIDE SEQUENCE [LARGE SCALE GENOMIC DNA]</scope>
    <source>
        <strain evidence="5 6">MBLA0160</strain>
    </source>
</reference>
<comment type="caution">
    <text evidence="5">The sequence shown here is derived from an EMBL/GenBank/DDBJ whole genome shotgun (WGS) entry which is preliminary data.</text>
</comment>
<accession>A0A7J9SE99</accession>
<comment type="similarity">
    <text evidence="2">Belongs to the Sph1/Sph2 family.</text>
</comment>
<evidence type="ECO:0000313" key="6">
    <source>
        <dbReference type="Proteomes" id="UP000546257"/>
    </source>
</evidence>
<keyword evidence="6" id="KW-1185">Reference proteome</keyword>